<evidence type="ECO:0000256" key="1">
    <source>
        <dbReference type="SAM" id="SignalP"/>
    </source>
</evidence>
<proteinExistence type="predicted"/>
<dbReference type="Proteomes" id="UP000182894">
    <property type="component" value="Unassembled WGS sequence"/>
</dbReference>
<dbReference type="EMBL" id="FNCO01000002">
    <property type="protein sequence ID" value="SDG54608.1"/>
    <property type="molecule type" value="Genomic_DNA"/>
</dbReference>
<name>A0A1G7V4U6_9PSED</name>
<dbReference type="RefSeq" id="WP_074750759.1">
    <property type="nucleotide sequence ID" value="NZ_FNCO01000002.1"/>
</dbReference>
<keyword evidence="1" id="KW-0732">Signal</keyword>
<dbReference type="STRING" id="89065.SAMN05216605_102380"/>
<feature type="signal peptide" evidence="1">
    <location>
        <begin position="1"/>
        <end position="22"/>
    </location>
</feature>
<protein>
    <submittedName>
        <fullName evidence="3">Pimeloyl-ACP methyl ester carboxylesterase</fullName>
    </submittedName>
</protein>
<organism evidence="3 4">
    <name type="scientific">Pseudomonas abietaniphila</name>
    <dbReference type="NCBI Taxonomy" id="89065"/>
    <lineage>
        <taxon>Bacteria</taxon>
        <taxon>Pseudomonadati</taxon>
        <taxon>Pseudomonadota</taxon>
        <taxon>Gammaproteobacteria</taxon>
        <taxon>Pseudomonadales</taxon>
        <taxon>Pseudomonadaceae</taxon>
        <taxon>Pseudomonas</taxon>
    </lineage>
</organism>
<evidence type="ECO:0000259" key="2">
    <source>
        <dbReference type="Pfam" id="PF12697"/>
    </source>
</evidence>
<reference evidence="4" key="1">
    <citation type="submission" date="2016-10" db="EMBL/GenBank/DDBJ databases">
        <authorList>
            <person name="Varghese N."/>
            <person name="Submissions S."/>
        </authorList>
    </citation>
    <scope>NUCLEOTIDE SEQUENCE [LARGE SCALE GENOMIC DNA]</scope>
    <source>
        <strain evidence="4">ATCC 700689</strain>
    </source>
</reference>
<gene>
    <name evidence="3" type="ORF">SAMN05216605_102380</name>
</gene>
<feature type="chain" id="PRO_5010234308" evidence="1">
    <location>
        <begin position="23"/>
        <end position="258"/>
    </location>
</feature>
<dbReference type="OrthoDB" id="9814966at2"/>
<dbReference type="InterPro" id="IPR052897">
    <property type="entry name" value="Sec-Metab_Biosynth_Hydrolase"/>
</dbReference>
<evidence type="ECO:0000313" key="3">
    <source>
        <dbReference type="EMBL" id="SDG54608.1"/>
    </source>
</evidence>
<dbReference type="InterPro" id="IPR029058">
    <property type="entry name" value="AB_hydrolase_fold"/>
</dbReference>
<dbReference type="PANTHER" id="PTHR37017:SF11">
    <property type="entry name" value="ESTERASE_LIPASE_THIOESTERASE DOMAIN-CONTAINING PROTEIN"/>
    <property type="match status" value="1"/>
</dbReference>
<dbReference type="AlphaFoldDB" id="A0A1G7V4U6"/>
<accession>A0A1G7V4U6</accession>
<feature type="domain" description="AB hydrolase-1" evidence="2">
    <location>
        <begin position="29"/>
        <end position="249"/>
    </location>
</feature>
<dbReference type="Gene3D" id="3.40.50.1820">
    <property type="entry name" value="alpha/beta hydrolase"/>
    <property type="match status" value="1"/>
</dbReference>
<dbReference type="SUPFAM" id="SSF53474">
    <property type="entry name" value="alpha/beta-Hydrolases"/>
    <property type="match status" value="1"/>
</dbReference>
<dbReference type="PANTHER" id="PTHR37017">
    <property type="entry name" value="AB HYDROLASE-1 DOMAIN-CONTAINING PROTEIN-RELATED"/>
    <property type="match status" value="1"/>
</dbReference>
<evidence type="ECO:0000313" key="4">
    <source>
        <dbReference type="Proteomes" id="UP000182894"/>
    </source>
</evidence>
<dbReference type="InterPro" id="IPR000073">
    <property type="entry name" value="AB_hydrolase_1"/>
</dbReference>
<keyword evidence="4" id="KW-1185">Reference proteome</keyword>
<dbReference type="Pfam" id="PF12697">
    <property type="entry name" value="Abhydrolase_6"/>
    <property type="match status" value="1"/>
</dbReference>
<sequence>MKKLLAGLTFAAAMTSGAAAMADSVKPTVVLVHGAFADSSSWNGVIKILEKDGYPVIAASNPLRSLKGDASSVADLLASIKTPVVLVGHSYGGPVISEAAYGNANVKALVYVAGVAPDAGESTADLSGRFPGGTLGPTLAAPVPLADGGKDLYIQQDKFHAQFAADVSDADAKLMAATQRPVTEAALNEKSTEPAWKTIPSWFVWGDKDKNIPPQAQVFMAQRAHAKKAVAVKGASHVVMVSNPKVVAELIESAAMAK</sequence>